<dbReference type="InterPro" id="IPR002028">
    <property type="entry name" value="Trp_synthase_suA"/>
</dbReference>
<proteinExistence type="inferred from homology"/>
<evidence type="ECO:0000256" key="7">
    <source>
        <dbReference type="ARBA" id="ARBA00023239"/>
    </source>
</evidence>
<comment type="caution">
    <text evidence="11">The sequence shown here is derived from an EMBL/GenBank/DDBJ whole genome shotgun (WGS) entry which is preliminary data.</text>
</comment>
<dbReference type="PANTHER" id="PTHR43406:SF1">
    <property type="entry name" value="TRYPTOPHAN SYNTHASE ALPHA CHAIN, CHLOROPLASTIC"/>
    <property type="match status" value="1"/>
</dbReference>
<dbReference type="CDD" id="cd04724">
    <property type="entry name" value="Tryptophan_synthase_alpha"/>
    <property type="match status" value="1"/>
</dbReference>
<dbReference type="Gene3D" id="3.20.20.70">
    <property type="entry name" value="Aldolase class I"/>
    <property type="match status" value="1"/>
</dbReference>
<comment type="catalytic activity">
    <reaction evidence="8 9">
        <text>(1S,2R)-1-C-(indol-3-yl)glycerol 3-phosphate + L-serine = D-glyceraldehyde 3-phosphate + L-tryptophan + H2O</text>
        <dbReference type="Rhea" id="RHEA:10532"/>
        <dbReference type="ChEBI" id="CHEBI:15377"/>
        <dbReference type="ChEBI" id="CHEBI:33384"/>
        <dbReference type="ChEBI" id="CHEBI:57912"/>
        <dbReference type="ChEBI" id="CHEBI:58866"/>
        <dbReference type="ChEBI" id="CHEBI:59776"/>
        <dbReference type="EC" id="4.2.1.20"/>
    </reaction>
</comment>
<keyword evidence="4 9" id="KW-0028">Amino-acid biosynthesis</keyword>
<accession>A0A2W0HC47</accession>
<dbReference type="Pfam" id="PF00290">
    <property type="entry name" value="Trp_syntA"/>
    <property type="match status" value="1"/>
</dbReference>
<comment type="pathway">
    <text evidence="2 9">Amino-acid biosynthesis; L-tryptophan biosynthesis; L-tryptophan from chorismate: step 5/5.</text>
</comment>
<evidence type="ECO:0000256" key="3">
    <source>
        <dbReference type="ARBA" id="ARBA00011270"/>
    </source>
</evidence>
<comment type="subunit">
    <text evidence="3 9">Tetramer of two alpha and two beta chains.</text>
</comment>
<gene>
    <name evidence="9" type="primary">trpA</name>
    <name evidence="11" type="ORF">CR205_07435</name>
</gene>
<dbReference type="RefSeq" id="WP_110518289.1">
    <property type="nucleotide sequence ID" value="NZ_PDOF01000001.1"/>
</dbReference>
<evidence type="ECO:0000256" key="9">
    <source>
        <dbReference type="HAMAP-Rule" id="MF_00131"/>
    </source>
</evidence>
<protein>
    <recommendedName>
        <fullName evidence="9">Tryptophan synthase alpha chain</fullName>
        <ecNumber evidence="9">4.2.1.20</ecNumber>
    </recommendedName>
</protein>
<dbReference type="NCBIfam" id="TIGR00262">
    <property type="entry name" value="trpA"/>
    <property type="match status" value="1"/>
</dbReference>
<dbReference type="HAMAP" id="MF_00131">
    <property type="entry name" value="Trp_synth_alpha"/>
    <property type="match status" value="1"/>
</dbReference>
<comment type="similarity">
    <text evidence="9 10">Belongs to the TrpA family.</text>
</comment>
<comment type="function">
    <text evidence="1 9">The alpha subunit is responsible for the aldol cleavage of indoleglycerol phosphate to indole and glyceraldehyde 3-phosphate.</text>
</comment>
<evidence type="ECO:0000313" key="11">
    <source>
        <dbReference type="EMBL" id="PYZ98416.1"/>
    </source>
</evidence>
<keyword evidence="6 9" id="KW-0057">Aromatic amino acid biosynthesis</keyword>
<dbReference type="FunFam" id="3.20.20.70:FF:000037">
    <property type="entry name" value="Tryptophan synthase alpha chain"/>
    <property type="match status" value="1"/>
</dbReference>
<dbReference type="AlphaFoldDB" id="A0A2W0HC47"/>
<keyword evidence="12" id="KW-1185">Reference proteome</keyword>
<feature type="active site" description="Proton acceptor" evidence="9">
    <location>
        <position position="57"/>
    </location>
</feature>
<evidence type="ECO:0000256" key="4">
    <source>
        <dbReference type="ARBA" id="ARBA00022605"/>
    </source>
</evidence>
<dbReference type="UniPathway" id="UPA00035">
    <property type="reaction ID" value="UER00044"/>
</dbReference>
<dbReference type="SUPFAM" id="SSF51366">
    <property type="entry name" value="Ribulose-phoshate binding barrel"/>
    <property type="match status" value="1"/>
</dbReference>
<dbReference type="OrthoDB" id="9804578at2"/>
<dbReference type="InterPro" id="IPR013785">
    <property type="entry name" value="Aldolase_TIM"/>
</dbReference>
<evidence type="ECO:0000256" key="2">
    <source>
        <dbReference type="ARBA" id="ARBA00004733"/>
    </source>
</evidence>
<dbReference type="EC" id="4.2.1.20" evidence="9"/>
<evidence type="ECO:0000313" key="12">
    <source>
        <dbReference type="Proteomes" id="UP000248066"/>
    </source>
</evidence>
<dbReference type="EMBL" id="PDOF01000001">
    <property type="protein sequence ID" value="PYZ98416.1"/>
    <property type="molecule type" value="Genomic_DNA"/>
</dbReference>
<dbReference type="GO" id="GO:0004834">
    <property type="term" value="F:tryptophan synthase activity"/>
    <property type="evidence" value="ECO:0007669"/>
    <property type="project" value="UniProtKB-UniRule"/>
</dbReference>
<dbReference type="GO" id="GO:0005829">
    <property type="term" value="C:cytosol"/>
    <property type="evidence" value="ECO:0007669"/>
    <property type="project" value="TreeGrafter"/>
</dbReference>
<dbReference type="InterPro" id="IPR011060">
    <property type="entry name" value="RibuloseP-bd_barrel"/>
</dbReference>
<evidence type="ECO:0000256" key="8">
    <source>
        <dbReference type="ARBA" id="ARBA00049047"/>
    </source>
</evidence>
<keyword evidence="7 9" id="KW-0456">Lyase</keyword>
<evidence type="ECO:0000256" key="5">
    <source>
        <dbReference type="ARBA" id="ARBA00022822"/>
    </source>
</evidence>
<reference evidence="11 12" key="1">
    <citation type="submission" date="2017-10" db="EMBL/GenBank/DDBJ databases">
        <title>Bacillus sp. nov., a halophilic bacterium isolated from a Yangshapao Lake.</title>
        <authorList>
            <person name="Wang H."/>
        </authorList>
    </citation>
    <scope>NUCLEOTIDE SEQUENCE [LARGE SCALE GENOMIC DNA]</scope>
    <source>
        <strain evidence="11 12">YSP-3</strain>
    </source>
</reference>
<keyword evidence="5 9" id="KW-0822">Tryptophan biosynthesis</keyword>
<dbReference type="Proteomes" id="UP000248066">
    <property type="component" value="Unassembled WGS sequence"/>
</dbReference>
<evidence type="ECO:0000256" key="6">
    <source>
        <dbReference type="ARBA" id="ARBA00023141"/>
    </source>
</evidence>
<dbReference type="PANTHER" id="PTHR43406">
    <property type="entry name" value="TRYPTOPHAN SYNTHASE, ALPHA CHAIN"/>
    <property type="match status" value="1"/>
</dbReference>
<organism evidence="11 12">
    <name type="scientific">Alteribacter lacisalsi</name>
    <dbReference type="NCBI Taxonomy" id="2045244"/>
    <lineage>
        <taxon>Bacteria</taxon>
        <taxon>Bacillati</taxon>
        <taxon>Bacillota</taxon>
        <taxon>Bacilli</taxon>
        <taxon>Bacillales</taxon>
        <taxon>Bacillaceae</taxon>
        <taxon>Alteribacter</taxon>
    </lineage>
</organism>
<name>A0A2W0HC47_9BACI</name>
<evidence type="ECO:0000256" key="1">
    <source>
        <dbReference type="ARBA" id="ARBA00003365"/>
    </source>
</evidence>
<evidence type="ECO:0000256" key="10">
    <source>
        <dbReference type="RuleBase" id="RU003662"/>
    </source>
</evidence>
<feature type="active site" description="Proton acceptor" evidence="9">
    <location>
        <position position="46"/>
    </location>
</feature>
<sequence length="264" mass="28620">MGQLMTEEFKTRKNLFIPYLMAGDPDAESTIEAALALQEAGADVIEWGVPYSDPLADGPVIEKAAIRSISQGMNIVKAVELAAAARQRGLTVPLVLFTYVNPVLATGEEKLVRMAAEAGIDGLLVPDLPMEESSGLRTLARENGLALISLIAPTSRQRVKNIAEKSDGFLYLVSSLGVTGTRDQFQEDLSTIINDVKNVTDTPIAVGFGISRREHVKKFHSLADGVVIGSALVRFLHDRKDELAGENRESVFTELKQFVRGLIS</sequence>